<name>A0ABR2HN48_9EUKA</name>
<dbReference type="Proteomes" id="UP001470230">
    <property type="component" value="Unassembled WGS sequence"/>
</dbReference>
<evidence type="ECO:0000313" key="3">
    <source>
        <dbReference type="Proteomes" id="UP001470230"/>
    </source>
</evidence>
<reference evidence="2 3" key="1">
    <citation type="submission" date="2024-04" db="EMBL/GenBank/DDBJ databases">
        <title>Tritrichomonas musculus Genome.</title>
        <authorList>
            <person name="Alves-Ferreira E."/>
            <person name="Grigg M."/>
            <person name="Lorenzi H."/>
            <person name="Galac M."/>
        </authorList>
    </citation>
    <scope>NUCLEOTIDE SEQUENCE [LARGE SCALE GENOMIC DNA]</scope>
    <source>
        <strain evidence="2 3">EAF2021</strain>
    </source>
</reference>
<evidence type="ECO:0000313" key="2">
    <source>
        <dbReference type="EMBL" id="KAK8850141.1"/>
    </source>
</evidence>
<feature type="region of interest" description="Disordered" evidence="1">
    <location>
        <begin position="1"/>
        <end position="20"/>
    </location>
</feature>
<sequence>MNSQSTLDCSFSGSQNEREEAQIKGTINSIPNKIIITERTQGLLDQEKLLIAESSKQFNCEGWGGKIEYHGPYNNYECDKQNRLYAINKDNKGGGDNGGKDNKLRSLIITGNPINFKIYKKNKQNININNMRICKMI</sequence>
<feature type="compositionally biased region" description="Polar residues" evidence="1">
    <location>
        <begin position="1"/>
        <end position="15"/>
    </location>
</feature>
<comment type="caution">
    <text evidence="2">The sequence shown here is derived from an EMBL/GenBank/DDBJ whole genome shotgun (WGS) entry which is preliminary data.</text>
</comment>
<proteinExistence type="predicted"/>
<evidence type="ECO:0000256" key="1">
    <source>
        <dbReference type="SAM" id="MobiDB-lite"/>
    </source>
</evidence>
<accession>A0ABR2HN48</accession>
<keyword evidence="3" id="KW-1185">Reference proteome</keyword>
<gene>
    <name evidence="2" type="ORF">M9Y10_018255</name>
</gene>
<protein>
    <submittedName>
        <fullName evidence="2">Uncharacterized protein</fullName>
    </submittedName>
</protein>
<organism evidence="2 3">
    <name type="scientific">Tritrichomonas musculus</name>
    <dbReference type="NCBI Taxonomy" id="1915356"/>
    <lineage>
        <taxon>Eukaryota</taxon>
        <taxon>Metamonada</taxon>
        <taxon>Parabasalia</taxon>
        <taxon>Tritrichomonadida</taxon>
        <taxon>Tritrichomonadidae</taxon>
        <taxon>Tritrichomonas</taxon>
    </lineage>
</organism>
<dbReference type="EMBL" id="JAPFFF010000024">
    <property type="protein sequence ID" value="KAK8850141.1"/>
    <property type="molecule type" value="Genomic_DNA"/>
</dbReference>